<dbReference type="RefSeq" id="WP_191205574.1">
    <property type="nucleotide sequence ID" value="NZ_JACXZA010000005.1"/>
</dbReference>
<keyword evidence="3" id="KW-1185">Reference proteome</keyword>
<evidence type="ECO:0000313" key="2">
    <source>
        <dbReference type="EMBL" id="MBD3921311.1"/>
    </source>
</evidence>
<evidence type="ECO:0000313" key="3">
    <source>
        <dbReference type="Proteomes" id="UP000609346"/>
    </source>
</evidence>
<evidence type="ECO:0000256" key="1">
    <source>
        <dbReference type="SAM" id="SignalP"/>
    </source>
</evidence>
<comment type="caution">
    <text evidence="2">The sequence shown here is derived from an EMBL/GenBank/DDBJ whole genome shotgun (WGS) entry which is preliminary data.</text>
</comment>
<organism evidence="2 3">
    <name type="scientific">Paenibacillus terricola</name>
    <dbReference type="NCBI Taxonomy" id="2763503"/>
    <lineage>
        <taxon>Bacteria</taxon>
        <taxon>Bacillati</taxon>
        <taxon>Bacillota</taxon>
        <taxon>Bacilli</taxon>
        <taxon>Bacillales</taxon>
        <taxon>Paenibacillaceae</taxon>
        <taxon>Paenibacillus</taxon>
    </lineage>
</organism>
<feature type="chain" id="PRO_5046069134" description="3D domain-containing protein" evidence="1">
    <location>
        <begin position="27"/>
        <end position="252"/>
    </location>
</feature>
<dbReference type="EMBL" id="JACXZA010000005">
    <property type="protein sequence ID" value="MBD3921311.1"/>
    <property type="molecule type" value="Genomic_DNA"/>
</dbReference>
<keyword evidence="1" id="KW-0732">Signal</keyword>
<reference evidence="2 3" key="1">
    <citation type="submission" date="2020-09" db="EMBL/GenBank/DDBJ databases">
        <title>Paenibacillus sp. strain PR3 16S rRNA gene Genome sequencing and assembly.</title>
        <authorList>
            <person name="Kim J."/>
        </authorList>
    </citation>
    <scope>NUCLEOTIDE SEQUENCE [LARGE SCALE GENOMIC DNA]</scope>
    <source>
        <strain evidence="2 3">PR3</strain>
    </source>
</reference>
<gene>
    <name evidence="2" type="ORF">H8B09_21260</name>
</gene>
<protein>
    <recommendedName>
        <fullName evidence="4">3D domain-containing protein</fullName>
    </recommendedName>
</protein>
<evidence type="ECO:0008006" key="4">
    <source>
        <dbReference type="Google" id="ProtNLM"/>
    </source>
</evidence>
<sequence>MKLFKAVTGVTLSSVMLLTFASGAFAQPLSQVSTGTQGASVTLNGQTTYFSGSQIERLAQVNNVDPNSLREAIEAGPDADGKFSPFSKLPRLDNGISEAQLVENSKQKLSSTGESLIQPAETSITSSQFASTTIGALAATTTTKSNQDSTAYNATGNNTANGNPPKLGIVAVHRVKDITSGSTSNSPVIPFGTVLNITNVDIYLPNSGYRDIFTVDDTGSGPNRTSYWIDVYFGTDTTSAINYGVTTVSYTY</sequence>
<proteinExistence type="predicted"/>
<dbReference type="Proteomes" id="UP000609346">
    <property type="component" value="Unassembled WGS sequence"/>
</dbReference>
<accession>A0ABR8MZF6</accession>
<name>A0ABR8MZF6_9BACL</name>
<feature type="signal peptide" evidence="1">
    <location>
        <begin position="1"/>
        <end position="26"/>
    </location>
</feature>